<name>A0A8T0UNA1_PANVG</name>
<sequence length="82" mass="8781">MDDNTDSEGVRSSNEAKRSNQTSREDEHTSTCDGAGGSSRAAVPMNLEGCSTKLTICEGEDGTESSNGDVLIFPDMIRYKAF</sequence>
<protein>
    <submittedName>
        <fullName evidence="2">Uncharacterized protein</fullName>
    </submittedName>
</protein>
<dbReference type="PANTHER" id="PTHR31902:SF14">
    <property type="entry name" value="ACTIN PATCHES DISTAL PROTEIN 1"/>
    <property type="match status" value="1"/>
</dbReference>
<dbReference type="Proteomes" id="UP000823388">
    <property type="component" value="Chromosome 3N"/>
</dbReference>
<evidence type="ECO:0000313" key="3">
    <source>
        <dbReference type="Proteomes" id="UP000823388"/>
    </source>
</evidence>
<dbReference type="EMBL" id="CM029042">
    <property type="protein sequence ID" value="KAG2622263.1"/>
    <property type="molecule type" value="Genomic_DNA"/>
</dbReference>
<evidence type="ECO:0000256" key="1">
    <source>
        <dbReference type="SAM" id="MobiDB-lite"/>
    </source>
</evidence>
<comment type="caution">
    <text evidence="2">The sequence shown here is derived from an EMBL/GenBank/DDBJ whole genome shotgun (WGS) entry which is preliminary data.</text>
</comment>
<dbReference type="InterPro" id="IPR009737">
    <property type="entry name" value="Aim32/Apd1-like"/>
</dbReference>
<proteinExistence type="predicted"/>
<gene>
    <name evidence="2" type="ORF">PVAP13_3NG181300</name>
</gene>
<reference evidence="2" key="1">
    <citation type="submission" date="2020-05" db="EMBL/GenBank/DDBJ databases">
        <title>WGS assembly of Panicum virgatum.</title>
        <authorList>
            <person name="Lovell J.T."/>
            <person name="Jenkins J."/>
            <person name="Shu S."/>
            <person name="Juenger T.E."/>
            <person name="Schmutz J."/>
        </authorList>
    </citation>
    <scope>NUCLEOTIDE SEQUENCE</scope>
    <source>
        <strain evidence="2">AP13</strain>
    </source>
</reference>
<feature type="region of interest" description="Disordered" evidence="1">
    <location>
        <begin position="1"/>
        <end position="44"/>
    </location>
</feature>
<feature type="compositionally biased region" description="Basic and acidic residues" evidence="1">
    <location>
        <begin position="14"/>
        <end position="30"/>
    </location>
</feature>
<evidence type="ECO:0000313" key="2">
    <source>
        <dbReference type="EMBL" id="KAG2622263.1"/>
    </source>
</evidence>
<keyword evidence="3" id="KW-1185">Reference proteome</keyword>
<dbReference type="AlphaFoldDB" id="A0A8T0UNA1"/>
<dbReference type="PANTHER" id="PTHR31902">
    <property type="entry name" value="ACTIN PATCHES DISTAL PROTEIN 1"/>
    <property type="match status" value="1"/>
</dbReference>
<organism evidence="2 3">
    <name type="scientific">Panicum virgatum</name>
    <name type="common">Blackwell switchgrass</name>
    <dbReference type="NCBI Taxonomy" id="38727"/>
    <lineage>
        <taxon>Eukaryota</taxon>
        <taxon>Viridiplantae</taxon>
        <taxon>Streptophyta</taxon>
        <taxon>Embryophyta</taxon>
        <taxon>Tracheophyta</taxon>
        <taxon>Spermatophyta</taxon>
        <taxon>Magnoliopsida</taxon>
        <taxon>Liliopsida</taxon>
        <taxon>Poales</taxon>
        <taxon>Poaceae</taxon>
        <taxon>PACMAD clade</taxon>
        <taxon>Panicoideae</taxon>
        <taxon>Panicodae</taxon>
        <taxon>Paniceae</taxon>
        <taxon>Panicinae</taxon>
        <taxon>Panicum</taxon>
        <taxon>Panicum sect. Hiantes</taxon>
    </lineage>
</organism>
<accession>A0A8T0UNA1</accession>